<dbReference type="Pfam" id="PF00646">
    <property type="entry name" value="F-box"/>
    <property type="match status" value="1"/>
</dbReference>
<dbReference type="PROSITE" id="PS50181">
    <property type="entry name" value="FBOX"/>
    <property type="match status" value="1"/>
</dbReference>
<accession>A0ABD2ZKB8</accession>
<comment type="caution">
    <text evidence="2">The sequence shown here is derived from an EMBL/GenBank/DDBJ whole genome shotgun (WGS) entry which is preliminary data.</text>
</comment>
<dbReference type="Gene3D" id="1.20.1280.50">
    <property type="match status" value="1"/>
</dbReference>
<dbReference type="PANTHER" id="PTHR31672">
    <property type="entry name" value="BNACNNG10540D PROTEIN"/>
    <property type="match status" value="1"/>
</dbReference>
<name>A0ABD2ZKB8_9GENT</name>
<feature type="domain" description="F-box" evidence="1">
    <location>
        <begin position="19"/>
        <end position="65"/>
    </location>
</feature>
<organism evidence="2 3">
    <name type="scientific">Cinchona calisaya</name>
    <dbReference type="NCBI Taxonomy" id="153742"/>
    <lineage>
        <taxon>Eukaryota</taxon>
        <taxon>Viridiplantae</taxon>
        <taxon>Streptophyta</taxon>
        <taxon>Embryophyta</taxon>
        <taxon>Tracheophyta</taxon>
        <taxon>Spermatophyta</taxon>
        <taxon>Magnoliopsida</taxon>
        <taxon>eudicotyledons</taxon>
        <taxon>Gunneridae</taxon>
        <taxon>Pentapetalae</taxon>
        <taxon>asterids</taxon>
        <taxon>lamiids</taxon>
        <taxon>Gentianales</taxon>
        <taxon>Rubiaceae</taxon>
        <taxon>Cinchonoideae</taxon>
        <taxon>Cinchoneae</taxon>
        <taxon>Cinchona</taxon>
    </lineage>
</organism>
<dbReference type="EMBL" id="JBJUIK010000008">
    <property type="protein sequence ID" value="KAL3519559.1"/>
    <property type="molecule type" value="Genomic_DNA"/>
</dbReference>
<evidence type="ECO:0000313" key="2">
    <source>
        <dbReference type="EMBL" id="KAL3519559.1"/>
    </source>
</evidence>
<sequence>MHASGKLRGHATKKNKSDLEKENFLPDDIIIEILSRLPVESLPRCKCVCKLWCTIINQDCKFDKLRHFDESIRCVSKLIALVKGVDHFPITIKTQSQD</sequence>
<evidence type="ECO:0000313" key="3">
    <source>
        <dbReference type="Proteomes" id="UP001630127"/>
    </source>
</evidence>
<evidence type="ECO:0000259" key="1">
    <source>
        <dbReference type="PROSITE" id="PS50181"/>
    </source>
</evidence>
<dbReference type="Proteomes" id="UP001630127">
    <property type="component" value="Unassembled WGS sequence"/>
</dbReference>
<keyword evidence="3" id="KW-1185">Reference proteome</keyword>
<dbReference type="InterPro" id="IPR001810">
    <property type="entry name" value="F-box_dom"/>
</dbReference>
<dbReference type="InterPro" id="IPR050796">
    <property type="entry name" value="SCF_F-box_component"/>
</dbReference>
<dbReference type="PANTHER" id="PTHR31672:SF13">
    <property type="entry name" value="F-BOX PROTEIN CPR30-LIKE"/>
    <property type="match status" value="1"/>
</dbReference>
<dbReference type="InterPro" id="IPR036047">
    <property type="entry name" value="F-box-like_dom_sf"/>
</dbReference>
<dbReference type="SMART" id="SM00256">
    <property type="entry name" value="FBOX"/>
    <property type="match status" value="1"/>
</dbReference>
<dbReference type="AlphaFoldDB" id="A0ABD2ZKB8"/>
<reference evidence="2 3" key="1">
    <citation type="submission" date="2024-11" db="EMBL/GenBank/DDBJ databases">
        <title>A near-complete genome assembly of Cinchona calisaya.</title>
        <authorList>
            <person name="Lian D.C."/>
            <person name="Zhao X.W."/>
            <person name="Wei L."/>
        </authorList>
    </citation>
    <scope>NUCLEOTIDE SEQUENCE [LARGE SCALE GENOMIC DNA]</scope>
    <source>
        <tissue evidence="2">Nenye</tissue>
    </source>
</reference>
<dbReference type="SUPFAM" id="SSF81383">
    <property type="entry name" value="F-box domain"/>
    <property type="match status" value="1"/>
</dbReference>
<gene>
    <name evidence="2" type="ORF">ACH5RR_017708</name>
</gene>
<protein>
    <recommendedName>
        <fullName evidence="1">F-box domain-containing protein</fullName>
    </recommendedName>
</protein>
<proteinExistence type="predicted"/>
<dbReference type="CDD" id="cd22157">
    <property type="entry name" value="F-box_AtFBW1-like"/>
    <property type="match status" value="1"/>
</dbReference>